<dbReference type="Proteomes" id="UP000694700">
    <property type="component" value="Unplaced"/>
</dbReference>
<reference evidence="15" key="1">
    <citation type="submission" date="2025-05" db="UniProtKB">
        <authorList>
            <consortium name="Ensembl"/>
        </authorList>
    </citation>
    <scope>IDENTIFICATION</scope>
</reference>
<dbReference type="InterPro" id="IPR050196">
    <property type="entry name" value="Cytochrome_P450_Monoox"/>
</dbReference>
<evidence type="ECO:0000256" key="11">
    <source>
        <dbReference type="ARBA" id="ARBA00048642"/>
    </source>
</evidence>
<keyword evidence="13" id="KW-0560">Oxidoreductase</keyword>
<keyword evidence="5" id="KW-0256">Endoplasmic reticulum</keyword>
<name>A0A8C1U2T2_CYPCA</name>
<sequence length="519" mass="59529">MILMMKGSADLIGFLRELLSGCSPCGILALSGAVLLCALATRLAVKRRALRCFSQPPQRNWIMGHMGLVSLVKCNIFFFLNVTTCILNITFIQICNDIKLFIFVLAANITFKDKIFYGFMKPWLGHCLLLQNGQEWSRHRRLLTPAFHFDILKKYVHVFNQSTNIMHAKWRRLLAEGQNSLDMFEHMSSMTLDSLLKCTFSCDSHCQGKPSEYIAAILELSKLLVQRQHYLPYHWDWLYWRSEQGRRFRKACNIVHEFTSKIVQERRLQLDQQGSAKTRTENMEYTGGYKKKETDLIDLLLLSKDENGEGLTNEEIKAHADMFMFAGHDTTASALSWIFYNLAMHQDHQDRCRAEIRSVLGDGDEHDDLSQLPFTTMCIKESLRLHSPVLALTRYYSQNMKTPGNCIIPQGSLCLISIYGVHRNPEVWPDPEVYDPLRFDPENSHGRSPHAFIPFSAGPRNCIGQNFAMAEIKVLVAQTLSRFRILPGPKPVRRLYQLVLRAEGGLLLNVEELEGSHKE</sequence>
<dbReference type="InterPro" id="IPR002403">
    <property type="entry name" value="Cyt_P450_E_grp-IV"/>
</dbReference>
<evidence type="ECO:0000256" key="1">
    <source>
        <dbReference type="ARBA" id="ARBA00004586"/>
    </source>
</evidence>
<evidence type="ECO:0000256" key="4">
    <source>
        <dbReference type="ARBA" id="ARBA00022723"/>
    </source>
</evidence>
<dbReference type="GO" id="GO:0070330">
    <property type="term" value="F:aromatase activity"/>
    <property type="evidence" value="ECO:0007669"/>
    <property type="project" value="UniProtKB-EC"/>
</dbReference>
<evidence type="ECO:0000256" key="8">
    <source>
        <dbReference type="ARBA" id="ARBA00023136"/>
    </source>
</evidence>
<dbReference type="PANTHER" id="PTHR24291:SF210">
    <property type="entry name" value="CYTOCHROME P450 FAMILY 4 SUBFAMILY F MEMBER 11"/>
    <property type="match status" value="1"/>
</dbReference>
<comment type="subcellular location">
    <subcellularLocation>
        <location evidence="1">Endoplasmic reticulum membrane</location>
    </subcellularLocation>
</comment>
<feature type="binding site" description="axial binding residue" evidence="12">
    <location>
        <position position="462"/>
    </location>
    <ligand>
        <name>heme</name>
        <dbReference type="ChEBI" id="CHEBI:30413"/>
    </ligand>
    <ligandPart>
        <name>Fe</name>
        <dbReference type="ChEBI" id="CHEBI:18248"/>
    </ligandPart>
</feature>
<dbReference type="InterPro" id="IPR036396">
    <property type="entry name" value="Cyt_P450_sf"/>
</dbReference>
<dbReference type="Ensembl" id="ENSCCRT00015032555.1">
    <property type="protein sequence ID" value="ENSCCRP00015031443.1"/>
    <property type="gene ID" value="ENSCCRG00015011653.1"/>
</dbReference>
<dbReference type="GO" id="GO:0005506">
    <property type="term" value="F:iron ion binding"/>
    <property type="evidence" value="ECO:0007669"/>
    <property type="project" value="InterPro"/>
</dbReference>
<keyword evidence="8 14" id="KW-0472">Membrane</keyword>
<dbReference type="PANTHER" id="PTHR24291">
    <property type="entry name" value="CYTOCHROME P450 FAMILY 4"/>
    <property type="match status" value="1"/>
</dbReference>
<keyword evidence="4 12" id="KW-0479">Metal-binding</keyword>
<evidence type="ECO:0000256" key="12">
    <source>
        <dbReference type="PIRSR" id="PIRSR602403-1"/>
    </source>
</evidence>
<evidence type="ECO:0000256" key="13">
    <source>
        <dbReference type="RuleBase" id="RU000461"/>
    </source>
</evidence>
<evidence type="ECO:0000256" key="6">
    <source>
        <dbReference type="ARBA" id="ARBA00023004"/>
    </source>
</evidence>
<organism evidence="15 16">
    <name type="scientific">Cyprinus carpio</name>
    <name type="common">Common carp</name>
    <dbReference type="NCBI Taxonomy" id="7962"/>
    <lineage>
        <taxon>Eukaryota</taxon>
        <taxon>Metazoa</taxon>
        <taxon>Chordata</taxon>
        <taxon>Craniata</taxon>
        <taxon>Vertebrata</taxon>
        <taxon>Euteleostomi</taxon>
        <taxon>Actinopterygii</taxon>
        <taxon>Neopterygii</taxon>
        <taxon>Teleostei</taxon>
        <taxon>Ostariophysi</taxon>
        <taxon>Cypriniformes</taxon>
        <taxon>Cyprinidae</taxon>
        <taxon>Cyprininae</taxon>
        <taxon>Cyprinus</taxon>
    </lineage>
</organism>
<feature type="transmembrane region" description="Helical" evidence="14">
    <location>
        <begin position="18"/>
        <end position="40"/>
    </location>
</feature>
<evidence type="ECO:0000256" key="5">
    <source>
        <dbReference type="ARBA" id="ARBA00022824"/>
    </source>
</evidence>
<dbReference type="GO" id="GO:0020037">
    <property type="term" value="F:heme binding"/>
    <property type="evidence" value="ECO:0007669"/>
    <property type="project" value="InterPro"/>
</dbReference>
<dbReference type="GO" id="GO:0005789">
    <property type="term" value="C:endoplasmic reticulum membrane"/>
    <property type="evidence" value="ECO:0007669"/>
    <property type="project" value="UniProtKB-SubCell"/>
</dbReference>
<comment type="similarity">
    <text evidence="2 13">Belongs to the cytochrome P450 family.</text>
</comment>
<dbReference type="PRINTS" id="PR00385">
    <property type="entry name" value="P450"/>
</dbReference>
<dbReference type="Ensembl" id="ENSCCRT00020033519.1">
    <property type="protein sequence ID" value="ENSCCRP00020030637.1"/>
    <property type="gene ID" value="ENSCCRG00020013827.1"/>
</dbReference>
<evidence type="ECO:0000256" key="14">
    <source>
        <dbReference type="SAM" id="Phobius"/>
    </source>
</evidence>
<keyword evidence="3 12" id="KW-0349">Heme</keyword>
<dbReference type="SUPFAM" id="SSF48264">
    <property type="entry name" value="Cytochrome P450"/>
    <property type="match status" value="1"/>
</dbReference>
<evidence type="ECO:0000256" key="7">
    <source>
        <dbReference type="ARBA" id="ARBA00023033"/>
    </source>
</evidence>
<keyword evidence="14" id="KW-0812">Transmembrane</keyword>
<evidence type="ECO:0000313" key="15">
    <source>
        <dbReference type="Ensembl" id="ENSCCRP00015031443.1"/>
    </source>
</evidence>
<dbReference type="InterPro" id="IPR017972">
    <property type="entry name" value="Cyt_P450_CS"/>
</dbReference>
<evidence type="ECO:0000256" key="3">
    <source>
        <dbReference type="ARBA" id="ARBA00022617"/>
    </source>
</evidence>
<evidence type="ECO:0000256" key="9">
    <source>
        <dbReference type="ARBA" id="ARBA00037202"/>
    </source>
</evidence>
<dbReference type="InterPro" id="IPR001128">
    <property type="entry name" value="Cyt_P450"/>
</dbReference>
<comment type="catalytic activity">
    <reaction evidence="10">
        <text>testosterone + 3 reduced [NADPH--hemoprotein reductase] + 3 O2 = 17beta-estradiol + formate + 3 oxidized [NADPH--hemoprotein reductase] + 4 H2O + 4 H(+)</text>
        <dbReference type="Rhea" id="RHEA:38191"/>
        <dbReference type="Rhea" id="RHEA-COMP:11964"/>
        <dbReference type="Rhea" id="RHEA-COMP:11965"/>
        <dbReference type="ChEBI" id="CHEBI:15377"/>
        <dbReference type="ChEBI" id="CHEBI:15378"/>
        <dbReference type="ChEBI" id="CHEBI:15379"/>
        <dbReference type="ChEBI" id="CHEBI:15740"/>
        <dbReference type="ChEBI" id="CHEBI:16469"/>
        <dbReference type="ChEBI" id="CHEBI:17347"/>
        <dbReference type="ChEBI" id="CHEBI:57618"/>
        <dbReference type="ChEBI" id="CHEBI:58210"/>
        <dbReference type="EC" id="1.14.14.14"/>
    </reaction>
</comment>
<dbReference type="FunFam" id="1.10.630.10:FF:000005">
    <property type="entry name" value="cytochrome P450 4F22 isoform X2"/>
    <property type="match status" value="1"/>
</dbReference>
<evidence type="ECO:0000256" key="2">
    <source>
        <dbReference type="ARBA" id="ARBA00010617"/>
    </source>
</evidence>
<feature type="transmembrane region" description="Helical" evidence="14">
    <location>
        <begin position="61"/>
        <end position="80"/>
    </location>
</feature>
<accession>A0A8C1U2T2</accession>
<evidence type="ECO:0000313" key="16">
    <source>
        <dbReference type="Proteomes" id="UP000694700"/>
    </source>
</evidence>
<dbReference type="PRINTS" id="PR00465">
    <property type="entry name" value="EP450IV"/>
</dbReference>
<comment type="function">
    <text evidence="9">Catalyzes the formation of aromatic C18 estrogens from C19 androgens.</text>
</comment>
<dbReference type="Pfam" id="PF00067">
    <property type="entry name" value="p450"/>
    <property type="match status" value="1"/>
</dbReference>
<keyword evidence="14" id="KW-1133">Transmembrane helix</keyword>
<dbReference type="AlphaFoldDB" id="A0A8C1U2T2"/>
<keyword evidence="6 12" id="KW-0408">Iron</keyword>
<protein>
    <submittedName>
        <fullName evidence="15">Cytochrome P450 family 4 subfamily F member 8</fullName>
    </submittedName>
</protein>
<comment type="catalytic activity">
    <reaction evidence="11">
        <text>androst-4-ene-3,17-dione + 3 reduced [NADPH--hemoprotein reductase] + 3 O2 = estrone + formate + 3 oxidized [NADPH--hemoprotein reductase] + 4 H2O + 4 H(+)</text>
        <dbReference type="Rhea" id="RHEA:38195"/>
        <dbReference type="Rhea" id="RHEA-COMP:11964"/>
        <dbReference type="Rhea" id="RHEA-COMP:11965"/>
        <dbReference type="ChEBI" id="CHEBI:15377"/>
        <dbReference type="ChEBI" id="CHEBI:15378"/>
        <dbReference type="ChEBI" id="CHEBI:15379"/>
        <dbReference type="ChEBI" id="CHEBI:15740"/>
        <dbReference type="ChEBI" id="CHEBI:16422"/>
        <dbReference type="ChEBI" id="CHEBI:17263"/>
        <dbReference type="ChEBI" id="CHEBI:57618"/>
        <dbReference type="ChEBI" id="CHEBI:58210"/>
        <dbReference type="EC" id="1.14.14.14"/>
    </reaction>
</comment>
<proteinExistence type="inferred from homology"/>
<comment type="cofactor">
    <cofactor evidence="12">
        <name>heme</name>
        <dbReference type="ChEBI" id="CHEBI:30413"/>
    </cofactor>
</comment>
<dbReference type="PROSITE" id="PS00086">
    <property type="entry name" value="CYTOCHROME_P450"/>
    <property type="match status" value="1"/>
</dbReference>
<dbReference type="Proteomes" id="UP000694701">
    <property type="component" value="Unplaced"/>
</dbReference>
<keyword evidence="7 13" id="KW-0503">Monooxygenase</keyword>
<dbReference type="Gene3D" id="1.10.630.10">
    <property type="entry name" value="Cytochrome P450"/>
    <property type="match status" value="1"/>
</dbReference>
<evidence type="ECO:0000256" key="10">
    <source>
        <dbReference type="ARBA" id="ARBA00047938"/>
    </source>
</evidence>